<dbReference type="InterPro" id="IPR011047">
    <property type="entry name" value="Quinoprotein_ADH-like_sf"/>
</dbReference>
<dbReference type="PANTHER" id="PTHR34512">
    <property type="entry name" value="CELL SURFACE PROTEIN"/>
    <property type="match status" value="1"/>
</dbReference>
<dbReference type="Gene3D" id="2.130.10.10">
    <property type="entry name" value="YVTN repeat-like/Quinoprotein amine dehydrogenase"/>
    <property type="match status" value="1"/>
</dbReference>
<gene>
    <name evidence="2" type="ORF">S01H1_42602</name>
</gene>
<organism evidence="2">
    <name type="scientific">marine sediment metagenome</name>
    <dbReference type="NCBI Taxonomy" id="412755"/>
    <lineage>
        <taxon>unclassified sequences</taxon>
        <taxon>metagenomes</taxon>
        <taxon>ecological metagenomes</taxon>
    </lineage>
</organism>
<reference evidence="2" key="1">
    <citation type="journal article" date="2014" name="Front. Microbiol.">
        <title>High frequency of phylogenetically diverse reductive dehalogenase-homologous genes in deep subseafloor sedimentary metagenomes.</title>
        <authorList>
            <person name="Kawai M."/>
            <person name="Futagami T."/>
            <person name="Toyoda A."/>
            <person name="Takaki Y."/>
            <person name="Nishi S."/>
            <person name="Hori S."/>
            <person name="Arai W."/>
            <person name="Tsubouchi T."/>
            <person name="Morono Y."/>
            <person name="Uchiyama I."/>
            <person name="Ito T."/>
            <person name="Fujiyama A."/>
            <person name="Inagaki F."/>
            <person name="Takami H."/>
        </authorList>
    </citation>
    <scope>NUCLEOTIDE SEQUENCE</scope>
    <source>
        <strain evidence="2">Expedition CK06-06</strain>
    </source>
</reference>
<dbReference type="InterPro" id="IPR015943">
    <property type="entry name" value="WD40/YVTN_repeat-like_dom_sf"/>
</dbReference>
<accession>X0UQX6</accession>
<comment type="caution">
    <text evidence="2">The sequence shown here is derived from an EMBL/GenBank/DDBJ whole genome shotgun (WGS) entry which is preliminary data.</text>
</comment>
<name>X0UQX6_9ZZZZ</name>
<dbReference type="SUPFAM" id="SSF50998">
    <property type="entry name" value="Quinoprotein alcohol dehydrogenase-like"/>
    <property type="match status" value="1"/>
</dbReference>
<dbReference type="Pfam" id="PF13360">
    <property type="entry name" value="PQQ_2"/>
    <property type="match status" value="1"/>
</dbReference>
<sequence>VCYQIVSATRAGEIVWTHADPVRFDPSGVGALGFVGPRATPVIHQGKVITQGATGIVNCLDARTGRRLWSHDTLAETETENLSWGKSGSPLVVDDRVVVSVGAAGGQSLVAYQIESGQQVWATGNHRSSYASPVLAELAGQRQILSVDEDWLTSYRAQDGQFLWEHPWPGHSGSNASCSQPVPIGENRVFLSKGYGIGSTLLQVERDPRDQFSAKPLWSPSPKPVMKTKMGNVLVRDGFVYGLDGVTLECIELETGKKRWNKRRRP</sequence>
<evidence type="ECO:0000313" key="2">
    <source>
        <dbReference type="EMBL" id="GAG08075.1"/>
    </source>
</evidence>
<proteinExistence type="predicted"/>
<feature type="non-terminal residue" evidence="2">
    <location>
        <position position="266"/>
    </location>
</feature>
<protein>
    <recommendedName>
        <fullName evidence="1">Pyrrolo-quinoline quinone repeat domain-containing protein</fullName>
    </recommendedName>
</protein>
<dbReference type="PANTHER" id="PTHR34512:SF30">
    <property type="entry name" value="OUTER MEMBRANE PROTEIN ASSEMBLY FACTOR BAMB"/>
    <property type="match status" value="1"/>
</dbReference>
<evidence type="ECO:0000259" key="1">
    <source>
        <dbReference type="Pfam" id="PF13360"/>
    </source>
</evidence>
<dbReference type="EMBL" id="BARS01027100">
    <property type="protein sequence ID" value="GAG08075.1"/>
    <property type="molecule type" value="Genomic_DNA"/>
</dbReference>
<feature type="non-terminal residue" evidence="2">
    <location>
        <position position="1"/>
    </location>
</feature>
<feature type="domain" description="Pyrrolo-quinoline quinone repeat" evidence="1">
    <location>
        <begin position="9"/>
        <end position="261"/>
    </location>
</feature>
<dbReference type="AlphaFoldDB" id="X0UQX6"/>
<dbReference type="InterPro" id="IPR002372">
    <property type="entry name" value="PQQ_rpt_dom"/>
</dbReference>